<evidence type="ECO:0000256" key="8">
    <source>
        <dbReference type="PIRNR" id="PIRNR000799"/>
    </source>
</evidence>
<comment type="function">
    <text evidence="6">Accessory component of the DNA polymerase epsilon complex. Participates in DNA repair and in chromosomal DNA replication.</text>
</comment>
<dbReference type="AlphaFoldDB" id="A0A9D3NWC8"/>
<evidence type="ECO:0000256" key="2">
    <source>
        <dbReference type="ARBA" id="ARBA00009560"/>
    </source>
</evidence>
<gene>
    <name evidence="11" type="ORF">KOW79_008026</name>
</gene>
<accession>A0A9D3NWC8</accession>
<evidence type="ECO:0000256" key="3">
    <source>
        <dbReference type="ARBA" id="ARBA00022705"/>
    </source>
</evidence>
<evidence type="ECO:0000259" key="9">
    <source>
        <dbReference type="Pfam" id="PF04042"/>
    </source>
</evidence>
<dbReference type="PIRSF" id="PIRSF000799">
    <property type="entry name" value="DNA_pol_eps_2"/>
    <property type="match status" value="1"/>
</dbReference>
<evidence type="ECO:0000313" key="12">
    <source>
        <dbReference type="Proteomes" id="UP000824219"/>
    </source>
</evidence>
<dbReference type="FunFam" id="1.10.8.60:FF:000053">
    <property type="entry name" value="DNA polymerase epsilon subunit"/>
    <property type="match status" value="1"/>
</dbReference>
<comment type="subcellular location">
    <subcellularLocation>
        <location evidence="1 8">Nucleus</location>
    </subcellularLocation>
</comment>
<dbReference type="GO" id="GO:0042276">
    <property type="term" value="P:error-prone translesion synthesis"/>
    <property type="evidence" value="ECO:0007669"/>
    <property type="project" value="TreeGrafter"/>
</dbReference>
<comment type="subunit">
    <text evidence="7">Component of the DNA polymerase epsilon complex consisting of four subunits: the catalytic subunit POLE and the accessory subunits POLE2, POLE3 and POLE4.</text>
</comment>
<proteinExistence type="inferred from homology"/>
<comment type="caution">
    <text evidence="11">The sequence shown here is derived from an EMBL/GenBank/DDBJ whole genome shotgun (WGS) entry which is preliminary data.</text>
</comment>
<evidence type="ECO:0000256" key="5">
    <source>
        <dbReference type="ARBA" id="ARBA00023242"/>
    </source>
</evidence>
<dbReference type="InterPro" id="IPR016266">
    <property type="entry name" value="POLE2"/>
</dbReference>
<protein>
    <recommendedName>
        <fullName evidence="8">DNA polymerase epsilon subunit</fullName>
    </recommendedName>
    <alternativeName>
        <fullName evidence="8">DNA polymerase II subunit 2</fullName>
    </alternativeName>
</protein>
<dbReference type="GO" id="GO:0008622">
    <property type="term" value="C:epsilon DNA polymerase complex"/>
    <property type="evidence" value="ECO:0007669"/>
    <property type="project" value="UniProtKB-UniRule"/>
</dbReference>
<keyword evidence="3 8" id="KW-0235">DNA replication</keyword>
<dbReference type="GO" id="GO:0006261">
    <property type="term" value="P:DNA-templated DNA replication"/>
    <property type="evidence" value="ECO:0007669"/>
    <property type="project" value="InterPro"/>
</dbReference>
<keyword evidence="12" id="KW-1185">Reference proteome</keyword>
<evidence type="ECO:0000313" key="11">
    <source>
        <dbReference type="EMBL" id="KAG7328082.1"/>
    </source>
</evidence>
<evidence type="ECO:0000256" key="7">
    <source>
        <dbReference type="ARBA" id="ARBA00063156"/>
    </source>
</evidence>
<dbReference type="InterPro" id="IPR007185">
    <property type="entry name" value="DNA_pol_a/d/e_bsu"/>
</dbReference>
<dbReference type="Pfam" id="PF12213">
    <property type="entry name" value="Dpoe2NT"/>
    <property type="match status" value="1"/>
</dbReference>
<evidence type="ECO:0000259" key="10">
    <source>
        <dbReference type="Pfam" id="PF12213"/>
    </source>
</evidence>
<keyword evidence="4 8" id="KW-0238">DNA-binding</keyword>
<dbReference type="PANTHER" id="PTHR12708:SF0">
    <property type="entry name" value="DNA POLYMERASE EPSILON SUBUNIT 2"/>
    <property type="match status" value="1"/>
</dbReference>
<dbReference type="Gene3D" id="3.60.21.60">
    <property type="match status" value="1"/>
</dbReference>
<sequence>MDARRLKTKVTAAFKMRGLMLRPEASKYLVEVLEAISEEVELEDVIERILDAVEKQPLSSSMVELSVAETAVQDCSQSCDETIDNVFNIIGAFDVPKFIYSTERKKFVPINMTSHSVPSVCGQARDKAELFRERYIILHQRIHRHELFTPPVIGLAADEGRNKFQLKTVEALLGSTTKLGEVIVLGMITQLKEGKFFLEDLTGSVQLNLSMFHSGLYTESCFVLAEGWYEDSVFHVSAFGFPPIEPSSTTRAYFGNMNFFGGPSTIAVKASTKLKQLEEENVDAMFVIISDLWLDSVEVLEKIQTMFSGYSTMPPTCFIFCGNFSSAPYGKSQIKSLKESLKALADLICEHPSIHHSSRFVFVPGPEDPGPSAILPRPPLAEHITEEFRQRVPFSVFTTNPCRIQYCSQEIVVIREDLVNKMCRNCLRLPSSNLDIPNHFVKTILSQGHLTPLPLYVSPVYWAYDYALRVYPVPDVVIIADKYDPFSISNSDCLCINPGSFLRSEFSFKVYYPSNRTVEDSKLQGL</sequence>
<comment type="similarity">
    <text evidence="2 8">Belongs to the DNA polymerase epsilon subunit B family.</text>
</comment>
<keyword evidence="5 8" id="KW-0539">Nucleus</keyword>
<dbReference type="Pfam" id="PF04042">
    <property type="entry name" value="DNA_pol_E_B"/>
    <property type="match status" value="1"/>
</dbReference>
<feature type="domain" description="DNA polymerase alpha/delta/epsilon subunit B" evidence="9">
    <location>
        <begin position="286"/>
        <end position="486"/>
    </location>
</feature>
<reference evidence="11 12" key="1">
    <citation type="submission" date="2021-06" db="EMBL/GenBank/DDBJ databases">
        <title>Chromosome-level genome assembly of the red-tail catfish (Hemibagrus wyckioides).</title>
        <authorList>
            <person name="Shao F."/>
        </authorList>
    </citation>
    <scope>NUCLEOTIDE SEQUENCE [LARGE SCALE GENOMIC DNA]</scope>
    <source>
        <strain evidence="11">EC202008001</strain>
        <tissue evidence="11">Blood</tissue>
    </source>
</reference>
<dbReference type="Proteomes" id="UP000824219">
    <property type="component" value="Linkage Group LG09"/>
</dbReference>
<name>A0A9D3NWC8_9TELE</name>
<dbReference type="GO" id="GO:0003677">
    <property type="term" value="F:DNA binding"/>
    <property type="evidence" value="ECO:0007669"/>
    <property type="project" value="UniProtKB-UniRule"/>
</dbReference>
<evidence type="ECO:0000256" key="4">
    <source>
        <dbReference type="ARBA" id="ARBA00023125"/>
    </source>
</evidence>
<dbReference type="EMBL" id="JAHKSW010000009">
    <property type="protein sequence ID" value="KAG7328082.1"/>
    <property type="molecule type" value="Genomic_DNA"/>
</dbReference>
<dbReference type="PANTHER" id="PTHR12708">
    <property type="entry name" value="DNA POLYMERASE EPSILON SUBUNIT B"/>
    <property type="match status" value="1"/>
</dbReference>
<dbReference type="Gene3D" id="1.10.8.60">
    <property type="match status" value="1"/>
</dbReference>
<feature type="domain" description="DNA polymerase epsilon subunit B N-terminal" evidence="10">
    <location>
        <begin position="3"/>
        <end position="75"/>
    </location>
</feature>
<dbReference type="InterPro" id="IPR024639">
    <property type="entry name" value="DNA_pol_e_bsu_N"/>
</dbReference>
<evidence type="ECO:0000256" key="1">
    <source>
        <dbReference type="ARBA" id="ARBA00004123"/>
    </source>
</evidence>
<dbReference type="OrthoDB" id="10254730at2759"/>
<organism evidence="11 12">
    <name type="scientific">Hemibagrus wyckioides</name>
    <dbReference type="NCBI Taxonomy" id="337641"/>
    <lineage>
        <taxon>Eukaryota</taxon>
        <taxon>Metazoa</taxon>
        <taxon>Chordata</taxon>
        <taxon>Craniata</taxon>
        <taxon>Vertebrata</taxon>
        <taxon>Euteleostomi</taxon>
        <taxon>Actinopterygii</taxon>
        <taxon>Neopterygii</taxon>
        <taxon>Teleostei</taxon>
        <taxon>Ostariophysi</taxon>
        <taxon>Siluriformes</taxon>
        <taxon>Bagridae</taxon>
        <taxon>Hemibagrus</taxon>
    </lineage>
</organism>
<evidence type="ECO:0000256" key="6">
    <source>
        <dbReference type="ARBA" id="ARBA00054225"/>
    </source>
</evidence>